<feature type="region of interest" description="Disordered" evidence="1">
    <location>
        <begin position="255"/>
        <end position="278"/>
    </location>
</feature>
<dbReference type="EMBL" id="NBIV01000012">
    <property type="protein sequence ID" value="PXF48742.1"/>
    <property type="molecule type" value="Genomic_DNA"/>
</dbReference>
<feature type="compositionally biased region" description="Polar residues" evidence="1">
    <location>
        <begin position="304"/>
        <end position="330"/>
    </location>
</feature>
<keyword evidence="3" id="KW-1185">Reference proteome</keyword>
<dbReference type="OrthoDB" id="4761at2759"/>
<name>A0A2V3J3P2_9FLOR</name>
<proteinExistence type="predicted"/>
<gene>
    <name evidence="2" type="ORF">BWQ96_01594</name>
</gene>
<accession>A0A2V3J3P2</accession>
<dbReference type="AlphaFoldDB" id="A0A2V3J3P2"/>
<protein>
    <submittedName>
        <fullName evidence="2">Uncharacterized protein</fullName>
    </submittedName>
</protein>
<feature type="compositionally biased region" description="Basic residues" evidence="1">
    <location>
        <begin position="265"/>
        <end position="276"/>
    </location>
</feature>
<dbReference type="Proteomes" id="UP000247409">
    <property type="component" value="Unassembled WGS sequence"/>
</dbReference>
<evidence type="ECO:0000313" key="2">
    <source>
        <dbReference type="EMBL" id="PXF48742.1"/>
    </source>
</evidence>
<evidence type="ECO:0000313" key="3">
    <source>
        <dbReference type="Proteomes" id="UP000247409"/>
    </source>
</evidence>
<feature type="region of interest" description="Disordered" evidence="1">
    <location>
        <begin position="295"/>
        <end position="330"/>
    </location>
</feature>
<reference evidence="2 3" key="1">
    <citation type="journal article" date="2018" name="Mol. Biol. Evol.">
        <title>Analysis of the draft genome of the red seaweed Gracilariopsis chorda provides insights into genome size evolution in Rhodophyta.</title>
        <authorList>
            <person name="Lee J."/>
            <person name="Yang E.C."/>
            <person name="Graf L."/>
            <person name="Yang J.H."/>
            <person name="Qiu H."/>
            <person name="Zel Zion U."/>
            <person name="Chan C.X."/>
            <person name="Stephens T.G."/>
            <person name="Weber A.P.M."/>
            <person name="Boo G.H."/>
            <person name="Boo S.M."/>
            <person name="Kim K.M."/>
            <person name="Shin Y."/>
            <person name="Jung M."/>
            <person name="Lee S.J."/>
            <person name="Yim H.S."/>
            <person name="Lee J.H."/>
            <person name="Bhattacharya D."/>
            <person name="Yoon H.S."/>
        </authorList>
    </citation>
    <scope>NUCLEOTIDE SEQUENCE [LARGE SCALE GENOMIC DNA]</scope>
    <source>
        <strain evidence="2 3">SKKU-2015</strain>
        <tissue evidence="2">Whole body</tissue>
    </source>
</reference>
<comment type="caution">
    <text evidence="2">The sequence shown here is derived from an EMBL/GenBank/DDBJ whole genome shotgun (WGS) entry which is preliminary data.</text>
</comment>
<sequence length="330" mass="36755">MARRLLAFRRLLGSKHSKSSSRPLSTFADMYRNSADSAPISPGDVLHGHVVGASQPRSSTSRFYIVDFGLKSEAPFTSNEIPRASVVGHPVTMPLLQLEDDFNEPVMDYDNRSHLPALNAERHQMLLTAAASRSRILHGRFAHFKRVGAAAKVLGTDVFVPRHHVAALDRAILGSYAPFYVLRASAEKKPQDESGVDINAVGSSYGGYLFCIANLVGLDSAWKMSGGGTSKERQAYLRLLVRLLHQKNTSVRRILPKHVTDQQQYRRRGKRGRKHTLSSDDAAWLNDLPRGDWASSAFRKRPANPNTWQRNRASTQKRTPTNTATYPDNN</sequence>
<evidence type="ECO:0000256" key="1">
    <source>
        <dbReference type="SAM" id="MobiDB-lite"/>
    </source>
</evidence>
<organism evidence="2 3">
    <name type="scientific">Gracilariopsis chorda</name>
    <dbReference type="NCBI Taxonomy" id="448386"/>
    <lineage>
        <taxon>Eukaryota</taxon>
        <taxon>Rhodophyta</taxon>
        <taxon>Florideophyceae</taxon>
        <taxon>Rhodymeniophycidae</taxon>
        <taxon>Gracilariales</taxon>
        <taxon>Gracilariaceae</taxon>
        <taxon>Gracilariopsis</taxon>
    </lineage>
</organism>